<feature type="signal peptide" evidence="1">
    <location>
        <begin position="1"/>
        <end position="20"/>
    </location>
</feature>
<proteinExistence type="predicted"/>
<organism evidence="2 3">
    <name type="scientific">Kaistia defluvii</name>
    <dbReference type="NCBI Taxonomy" id="410841"/>
    <lineage>
        <taxon>Bacteria</taxon>
        <taxon>Pseudomonadati</taxon>
        <taxon>Pseudomonadota</taxon>
        <taxon>Alphaproteobacteria</taxon>
        <taxon>Hyphomicrobiales</taxon>
        <taxon>Kaistiaceae</taxon>
        <taxon>Kaistia</taxon>
    </lineage>
</organism>
<evidence type="ECO:0008006" key="4">
    <source>
        <dbReference type="Google" id="ProtNLM"/>
    </source>
</evidence>
<protein>
    <recommendedName>
        <fullName evidence="4">DUF4864 domain-containing protein</fullName>
    </recommendedName>
</protein>
<keyword evidence="3" id="KW-1185">Reference proteome</keyword>
<accession>A0ABV2QV03</accession>
<dbReference type="RefSeq" id="WP_354548888.1">
    <property type="nucleotide sequence ID" value="NZ_JBEPSM010000001.1"/>
</dbReference>
<dbReference type="InterPro" id="IPR032347">
    <property type="entry name" value="DUF4864"/>
</dbReference>
<comment type="caution">
    <text evidence="2">The sequence shown here is derived from an EMBL/GenBank/DDBJ whole genome shotgun (WGS) entry which is preliminary data.</text>
</comment>
<dbReference type="Proteomes" id="UP001549321">
    <property type="component" value="Unassembled WGS sequence"/>
</dbReference>
<dbReference type="Pfam" id="PF16156">
    <property type="entry name" value="DUF4864"/>
    <property type="match status" value="1"/>
</dbReference>
<evidence type="ECO:0000256" key="1">
    <source>
        <dbReference type="SAM" id="SignalP"/>
    </source>
</evidence>
<evidence type="ECO:0000313" key="3">
    <source>
        <dbReference type="Proteomes" id="UP001549321"/>
    </source>
</evidence>
<dbReference type="EMBL" id="JBEPSM010000001">
    <property type="protein sequence ID" value="MET4632850.1"/>
    <property type="molecule type" value="Genomic_DNA"/>
</dbReference>
<dbReference type="InterPro" id="IPR032710">
    <property type="entry name" value="NTF2-like_dom_sf"/>
</dbReference>
<dbReference type="SUPFAM" id="SSF54427">
    <property type="entry name" value="NTF2-like"/>
    <property type="match status" value="1"/>
</dbReference>
<reference evidence="2 3" key="1">
    <citation type="submission" date="2024-06" db="EMBL/GenBank/DDBJ databases">
        <title>Sorghum-associated microbial communities from plants grown in Nebraska, USA.</title>
        <authorList>
            <person name="Schachtman D."/>
        </authorList>
    </citation>
    <scope>NUCLEOTIDE SEQUENCE [LARGE SCALE GENOMIC DNA]</scope>
    <source>
        <strain evidence="2 3">3207</strain>
    </source>
</reference>
<keyword evidence="1" id="KW-0732">Signal</keyword>
<sequence length="143" mass="15500">MTRIAFAIVFLMATSLLSTAAVATEPTQAEQTTLKQLVQDQLAAFQRDDGPAAYGLAAPGIQKMFPSPDIFIGMVKQAYPPIYRPQSIAYGQVSDSPSGLVQKVYVTGPDGQNWVALYRFEKQPDGSWKIAGCSLIKDSEPTI</sequence>
<name>A0ABV2QV03_9HYPH</name>
<feature type="chain" id="PRO_5046082625" description="DUF4864 domain-containing protein" evidence="1">
    <location>
        <begin position="21"/>
        <end position="143"/>
    </location>
</feature>
<gene>
    <name evidence="2" type="ORF">ABIE08_000763</name>
</gene>
<evidence type="ECO:0000313" key="2">
    <source>
        <dbReference type="EMBL" id="MET4632850.1"/>
    </source>
</evidence>